<keyword evidence="3" id="KW-1185">Reference proteome</keyword>
<dbReference type="Proteomes" id="UP000270296">
    <property type="component" value="Unassembled WGS sequence"/>
</dbReference>
<accession>A0A183IYY1</accession>
<proteinExistence type="predicted"/>
<dbReference type="EMBL" id="UZAM01012011">
    <property type="protein sequence ID" value="VDP19541.1"/>
    <property type="molecule type" value="Genomic_DNA"/>
</dbReference>
<dbReference type="Gene3D" id="2.30.29.30">
    <property type="entry name" value="Pleckstrin-homology domain (PH domain)/Phosphotyrosine-binding domain (PTB)"/>
    <property type="match status" value="1"/>
</dbReference>
<evidence type="ECO:0000313" key="2">
    <source>
        <dbReference type="EMBL" id="VDP19541.1"/>
    </source>
</evidence>
<feature type="domain" description="ZP" evidence="1">
    <location>
        <begin position="1"/>
        <end position="53"/>
    </location>
</feature>
<evidence type="ECO:0000313" key="3">
    <source>
        <dbReference type="Proteomes" id="UP000270296"/>
    </source>
</evidence>
<dbReference type="InterPro" id="IPR001507">
    <property type="entry name" value="ZP_dom"/>
</dbReference>
<dbReference type="OrthoDB" id="6432511at2759"/>
<dbReference type="InterPro" id="IPR011993">
    <property type="entry name" value="PH-like_dom_sf"/>
</dbReference>
<protein>
    <submittedName>
        <fullName evidence="4">ZP domain-containing protein</fullName>
    </submittedName>
</protein>
<gene>
    <name evidence="2" type="ORF">SBAD_LOCUS8829</name>
</gene>
<sequence length="178" mass="20579">MMNKTKINDDIIYYLPMTAFRFPQSDDVYFSCSVEICESCRFPGPCNLRIRRSVSTNGDRDADWSSVLSQSRFQSVVLYDSMRITEDESSFHENEEPEPSLHEANDGVMGCMSSTPEFPSDVHPNLFTVATCDNSGRGADGYLEVTLDEIIFHQRRHDAMRWPLQYVKRYGYDNNIFR</sequence>
<dbReference type="PROSITE" id="PS51034">
    <property type="entry name" value="ZP_2"/>
    <property type="match status" value="1"/>
</dbReference>
<dbReference type="SUPFAM" id="SSF50729">
    <property type="entry name" value="PH domain-like"/>
    <property type="match status" value="1"/>
</dbReference>
<dbReference type="WBParaSite" id="SBAD_0000914901-mRNA-1">
    <property type="protein sequence ID" value="SBAD_0000914901-mRNA-1"/>
    <property type="gene ID" value="SBAD_0000914901"/>
</dbReference>
<name>A0A183IYY1_9BILA</name>
<dbReference type="AlphaFoldDB" id="A0A183IYY1"/>
<evidence type="ECO:0000259" key="1">
    <source>
        <dbReference type="PROSITE" id="PS51034"/>
    </source>
</evidence>
<evidence type="ECO:0000313" key="4">
    <source>
        <dbReference type="WBParaSite" id="SBAD_0000914901-mRNA-1"/>
    </source>
</evidence>
<reference evidence="2 3" key="2">
    <citation type="submission" date="2018-11" db="EMBL/GenBank/DDBJ databases">
        <authorList>
            <consortium name="Pathogen Informatics"/>
        </authorList>
    </citation>
    <scope>NUCLEOTIDE SEQUENCE [LARGE SCALE GENOMIC DNA]</scope>
</reference>
<organism evidence="4">
    <name type="scientific">Soboliphyme baturini</name>
    <dbReference type="NCBI Taxonomy" id="241478"/>
    <lineage>
        <taxon>Eukaryota</taxon>
        <taxon>Metazoa</taxon>
        <taxon>Ecdysozoa</taxon>
        <taxon>Nematoda</taxon>
        <taxon>Enoplea</taxon>
        <taxon>Dorylaimia</taxon>
        <taxon>Dioctophymatida</taxon>
        <taxon>Dioctophymatoidea</taxon>
        <taxon>Soboliphymatidae</taxon>
        <taxon>Soboliphyme</taxon>
    </lineage>
</organism>
<reference evidence="4" key="1">
    <citation type="submission" date="2016-06" db="UniProtKB">
        <authorList>
            <consortium name="WormBaseParasite"/>
        </authorList>
    </citation>
    <scope>IDENTIFICATION</scope>
</reference>